<evidence type="ECO:0000313" key="2">
    <source>
        <dbReference type="EMBL" id="VBB68766.1"/>
    </source>
</evidence>
<reference evidence="2" key="1">
    <citation type="submission" date="2018-10" db="EMBL/GenBank/DDBJ databases">
        <authorList>
            <person name="Gruber-Vodicka H."/>
            <person name="Jaeckle O."/>
        </authorList>
    </citation>
    <scope>NUCLEOTIDE SEQUENCE</scope>
</reference>
<sequence>MSIHSVERLLPYTSNQLFDLVADVERYPEFVPWWVAANVWKKHDNVYYTRQVLGLPFLRQEFQSRTTLNRPQHINISSVDRPFKKLDMNWYFRPSSEEGTCVHLQVDLEWCATRYAFLGSFISEEGIIHLVDTFEDRATQLFGKQAFMARDLHIQVPITVARGRTLRSPVQHPPIRLTRAAVRTRSCAST</sequence>
<dbReference type="GO" id="GO:0048039">
    <property type="term" value="F:ubiquinone binding"/>
    <property type="evidence" value="ECO:0007669"/>
    <property type="project" value="InterPro"/>
</dbReference>
<dbReference type="PANTHER" id="PTHR12901:SF10">
    <property type="entry name" value="COENZYME Q-BINDING PROTEIN COQ10, MITOCHONDRIAL"/>
    <property type="match status" value="1"/>
</dbReference>
<feature type="domain" description="Coenzyme Q-binding protein COQ10 START" evidence="1">
    <location>
        <begin position="11"/>
        <end position="117"/>
    </location>
</feature>
<dbReference type="EMBL" id="LR026963">
    <property type="protein sequence ID" value="VBB68766.1"/>
    <property type="molecule type" value="Genomic_DNA"/>
</dbReference>
<dbReference type="InterPro" id="IPR044996">
    <property type="entry name" value="COQ10-like"/>
</dbReference>
<dbReference type="Gene3D" id="3.30.530.20">
    <property type="match status" value="1"/>
</dbReference>
<organism evidence="2">
    <name type="scientific">invertebrate metagenome</name>
    <dbReference type="NCBI Taxonomy" id="1711999"/>
    <lineage>
        <taxon>unclassified sequences</taxon>
        <taxon>metagenomes</taxon>
        <taxon>organismal metagenomes</taxon>
    </lineage>
</organism>
<dbReference type="InterPro" id="IPR023393">
    <property type="entry name" value="START-like_dom_sf"/>
</dbReference>
<dbReference type="CDD" id="cd07813">
    <property type="entry name" value="COQ10p_like"/>
    <property type="match status" value="1"/>
</dbReference>
<dbReference type="GO" id="GO:0005739">
    <property type="term" value="C:mitochondrion"/>
    <property type="evidence" value="ECO:0007669"/>
    <property type="project" value="TreeGrafter"/>
</dbReference>
<dbReference type="AlphaFoldDB" id="A0A484H4M2"/>
<proteinExistence type="predicted"/>
<dbReference type="Pfam" id="PF03364">
    <property type="entry name" value="Polyketide_cyc"/>
    <property type="match status" value="1"/>
</dbReference>
<evidence type="ECO:0000259" key="1">
    <source>
        <dbReference type="Pfam" id="PF03364"/>
    </source>
</evidence>
<name>A0A484H4M2_9ZZZZ</name>
<dbReference type="GO" id="GO:0045333">
    <property type="term" value="P:cellular respiration"/>
    <property type="evidence" value="ECO:0007669"/>
    <property type="project" value="InterPro"/>
</dbReference>
<protein>
    <submittedName>
        <fullName evidence="2">Oligoketide cyclase/dehydratase or lipid transport protein YfjG</fullName>
    </submittedName>
</protein>
<dbReference type="SUPFAM" id="SSF55961">
    <property type="entry name" value="Bet v1-like"/>
    <property type="match status" value="1"/>
</dbReference>
<dbReference type="InterPro" id="IPR005031">
    <property type="entry name" value="COQ10_START"/>
</dbReference>
<gene>
    <name evidence="2" type="ORF">RIEGSTA812A_PEG_239</name>
</gene>
<dbReference type="PANTHER" id="PTHR12901">
    <property type="entry name" value="SPERM PROTEIN HOMOLOG"/>
    <property type="match status" value="1"/>
</dbReference>
<accession>A0A484H4M2</accession>